<name>A0A6C0IHN3_9ZZZZ</name>
<protein>
    <submittedName>
        <fullName evidence="1">Uncharacterized protein</fullName>
    </submittedName>
</protein>
<reference evidence="1" key="1">
    <citation type="journal article" date="2020" name="Nature">
        <title>Giant virus diversity and host interactions through global metagenomics.</title>
        <authorList>
            <person name="Schulz F."/>
            <person name="Roux S."/>
            <person name="Paez-Espino D."/>
            <person name="Jungbluth S."/>
            <person name="Walsh D.A."/>
            <person name="Denef V.J."/>
            <person name="McMahon K.D."/>
            <person name="Konstantinidis K.T."/>
            <person name="Eloe-Fadrosh E.A."/>
            <person name="Kyrpides N.C."/>
            <person name="Woyke T."/>
        </authorList>
    </citation>
    <scope>NUCLEOTIDE SEQUENCE</scope>
    <source>
        <strain evidence="1">GVMAG-M-3300023184-72</strain>
    </source>
</reference>
<evidence type="ECO:0000313" key="1">
    <source>
        <dbReference type="EMBL" id="QHT91033.1"/>
    </source>
</evidence>
<sequence length="615" mass="68590">MELAIPLIALGGMYVVSNQSSRVCNNENSKNKSNKNQPEKFTNMGIRSNLATKTDNYLPNTHIPPQNFPVSNINELVDTVQEYQNPNTATDKYFDQNLYEKMARDNVKVGKEIQDIYSLTGNYLNSGQFKHNNMVPFNGGKIKGNTYNTNISETVLDNMVGSGSQVIKKIEQAPLFKPEENMQWAYGMPNNSDFYQSRVNPVLKNNNVKPFDSVMVGPGLDKGYALNGTGGYNSGMEARDKWLPYTVDQLRVVTNPKLEYELTNHEGPANSYIKSIPTSQMIGRVEKQRPDTFFINSQDRWLTTTGLEKGETLRPIQEMGLIRRNDVLNDYTGPAAPADIKAGHAPENFEPSRRNEVLSAGVNHSRAVGRGSHMDGEKFLRSHTNYENNRSTVRQPETLRSGFGGAIGAVIAPIMDIFRPTRKDETINNVRIFGDVNPVIPSGYVINQNDQTPTTIKETTLYSPSFNVNNQKEGVYVNNYSSPDLTQRDTTNCDSIGPAGGYATAYGDMSYEAAYQQHNNEIKSATIANRPNQGGTQIFNQQMNVNTFREDTNRYDGRVNPAYSNISSLPPSVQTYGAINTPQYYNECAGCDRIQPDILNAFKNNPYTHSLTSAV</sequence>
<organism evidence="1">
    <name type="scientific">viral metagenome</name>
    <dbReference type="NCBI Taxonomy" id="1070528"/>
    <lineage>
        <taxon>unclassified sequences</taxon>
        <taxon>metagenomes</taxon>
        <taxon>organismal metagenomes</taxon>
    </lineage>
</organism>
<accession>A0A6C0IHN3</accession>
<proteinExistence type="predicted"/>
<dbReference type="AlphaFoldDB" id="A0A6C0IHN3"/>
<dbReference type="EMBL" id="MN740162">
    <property type="protein sequence ID" value="QHT91033.1"/>
    <property type="molecule type" value="Genomic_DNA"/>
</dbReference>